<organism evidence="2">
    <name type="scientific">viral metagenome</name>
    <dbReference type="NCBI Taxonomy" id="1070528"/>
    <lineage>
        <taxon>unclassified sequences</taxon>
        <taxon>metagenomes</taxon>
        <taxon>organismal metagenomes</taxon>
    </lineage>
</organism>
<protein>
    <submittedName>
        <fullName evidence="2">Uncharacterized protein</fullName>
    </submittedName>
</protein>
<sequence>MTQRHQQPLHQDDDDDDDKPTLPLCVRYSGPDNSWIVFDSNDITIQHQKKGLEMFIASGKDTLDVSIPHPVGGQFEVEFGKNITINEETNKEMILYYYIKTNLETVQMMYAAPEYIAYINRLTT</sequence>
<proteinExistence type="predicted"/>
<dbReference type="AlphaFoldDB" id="A0A6C0HH24"/>
<evidence type="ECO:0000256" key="1">
    <source>
        <dbReference type="SAM" id="MobiDB-lite"/>
    </source>
</evidence>
<evidence type="ECO:0000313" key="2">
    <source>
        <dbReference type="EMBL" id="QHT79445.1"/>
    </source>
</evidence>
<dbReference type="EMBL" id="MN739949">
    <property type="protein sequence ID" value="QHT79445.1"/>
    <property type="molecule type" value="Genomic_DNA"/>
</dbReference>
<name>A0A6C0HH24_9ZZZZ</name>
<reference evidence="2" key="1">
    <citation type="journal article" date="2020" name="Nature">
        <title>Giant virus diversity and host interactions through global metagenomics.</title>
        <authorList>
            <person name="Schulz F."/>
            <person name="Roux S."/>
            <person name="Paez-Espino D."/>
            <person name="Jungbluth S."/>
            <person name="Walsh D.A."/>
            <person name="Denef V.J."/>
            <person name="McMahon K.D."/>
            <person name="Konstantinidis K.T."/>
            <person name="Eloe-Fadrosh E.A."/>
            <person name="Kyrpides N.C."/>
            <person name="Woyke T."/>
        </authorList>
    </citation>
    <scope>NUCLEOTIDE SEQUENCE</scope>
    <source>
        <strain evidence="2">GVMAG-M-3300023184-101</strain>
    </source>
</reference>
<feature type="region of interest" description="Disordered" evidence="1">
    <location>
        <begin position="1"/>
        <end position="22"/>
    </location>
</feature>
<accession>A0A6C0HH24</accession>